<reference evidence="8 9" key="1">
    <citation type="submission" date="2020-08" db="EMBL/GenBank/DDBJ databases">
        <title>Complete genome sequence of Entomobacter blattae G55GP.</title>
        <authorList>
            <person name="Poehlein A."/>
            <person name="Guzman J."/>
            <person name="Daniel R."/>
            <person name="Vilcinskas A."/>
        </authorList>
    </citation>
    <scope>NUCLEOTIDE SEQUENCE [LARGE SCALE GENOMIC DNA]</scope>
    <source>
        <strain evidence="8 9">G55GP</strain>
    </source>
</reference>
<comment type="catalytic activity">
    <reaction evidence="6 7">
        <text>D-erythro-1-(imidazol-4-yl)glycerol 3-phosphate = 3-(imidazol-4-yl)-2-oxopropyl phosphate + H2O</text>
        <dbReference type="Rhea" id="RHEA:11040"/>
        <dbReference type="ChEBI" id="CHEBI:15377"/>
        <dbReference type="ChEBI" id="CHEBI:57766"/>
        <dbReference type="ChEBI" id="CHEBI:58278"/>
        <dbReference type="EC" id="4.2.1.19"/>
    </reaction>
</comment>
<dbReference type="EC" id="4.2.1.19" evidence="6 7"/>
<dbReference type="PROSITE" id="PS00955">
    <property type="entry name" value="IGP_DEHYDRATASE_2"/>
    <property type="match status" value="1"/>
</dbReference>
<name>A0A7H1NUM7_9PROT</name>
<accession>A0A7H1NUM7</accession>
<dbReference type="InterPro" id="IPR038494">
    <property type="entry name" value="IGPD_sf"/>
</dbReference>
<dbReference type="NCBIfam" id="NF002111">
    <property type="entry name" value="PRK00951.2-1"/>
    <property type="match status" value="1"/>
</dbReference>
<comment type="subcellular location">
    <subcellularLocation>
        <location evidence="6 7">Cytoplasm</location>
    </subcellularLocation>
</comment>
<evidence type="ECO:0000256" key="2">
    <source>
        <dbReference type="ARBA" id="ARBA00016664"/>
    </source>
</evidence>
<dbReference type="AlphaFoldDB" id="A0A7H1NUM7"/>
<evidence type="ECO:0000256" key="7">
    <source>
        <dbReference type="RuleBase" id="RU000599"/>
    </source>
</evidence>
<dbReference type="GO" id="GO:0000105">
    <property type="term" value="P:L-histidine biosynthetic process"/>
    <property type="evidence" value="ECO:0007669"/>
    <property type="project" value="UniProtKB-UniRule"/>
</dbReference>
<dbReference type="HAMAP" id="MF_00076">
    <property type="entry name" value="HisB"/>
    <property type="match status" value="1"/>
</dbReference>
<dbReference type="InterPro" id="IPR020565">
    <property type="entry name" value="ImidazoleglycerP_deHydtase_CS"/>
</dbReference>
<dbReference type="PROSITE" id="PS00954">
    <property type="entry name" value="IGP_DEHYDRATASE_1"/>
    <property type="match status" value="1"/>
</dbReference>
<evidence type="ECO:0000313" key="9">
    <source>
        <dbReference type="Proteomes" id="UP000516349"/>
    </source>
</evidence>
<gene>
    <name evidence="6 8" type="primary">hisB</name>
    <name evidence="8" type="ORF">JGUZn3_22860</name>
</gene>
<comment type="pathway">
    <text evidence="1 6 7">Amino-acid biosynthesis; L-histidine biosynthesis; L-histidine from 5-phospho-alpha-D-ribose 1-diphosphate: step 6/9.</text>
</comment>
<organism evidence="8 9">
    <name type="scientific">Entomobacter blattae</name>
    <dbReference type="NCBI Taxonomy" id="2762277"/>
    <lineage>
        <taxon>Bacteria</taxon>
        <taxon>Pseudomonadati</taxon>
        <taxon>Pseudomonadota</taxon>
        <taxon>Alphaproteobacteria</taxon>
        <taxon>Acetobacterales</taxon>
        <taxon>Acetobacteraceae</taxon>
        <taxon>Entomobacter</taxon>
    </lineage>
</organism>
<dbReference type="KEGG" id="ebla:JGUZn3_22860"/>
<evidence type="ECO:0000256" key="6">
    <source>
        <dbReference type="HAMAP-Rule" id="MF_00076"/>
    </source>
</evidence>
<sequence>MTVPQRTAHVHRITGETDITIALVIDGIGTANIETGIGFFDHMLTALAKHSLFDLTILAKGDLHIDYHHTTEDVGITLGQAFARAMADKKGIYRFGSALVPLDEALSEVVVDLSGRPYLAWNAAFPSEKIGLMDTELFEEFFRGFTMSALINLHVTNKAGRNSHHIAETIFKATARALRKACEVDSRSINSIPSTKGVL</sequence>
<dbReference type="Gene3D" id="3.30.230.40">
    <property type="entry name" value="Imidazole glycerol phosphate dehydratase, domain 1"/>
    <property type="match status" value="2"/>
</dbReference>
<dbReference type="InterPro" id="IPR000807">
    <property type="entry name" value="ImidazoleglycerolP_deHydtase"/>
</dbReference>
<dbReference type="UniPathway" id="UPA00031">
    <property type="reaction ID" value="UER00011"/>
</dbReference>
<dbReference type="FunFam" id="3.30.230.40:FF:000001">
    <property type="entry name" value="Imidazoleglycerol-phosphate dehydratase HisB"/>
    <property type="match status" value="1"/>
</dbReference>
<comment type="similarity">
    <text evidence="6 7">Belongs to the imidazoleglycerol-phosphate dehydratase family.</text>
</comment>
<protein>
    <recommendedName>
        <fullName evidence="2 6">Imidazoleglycerol-phosphate dehydratase</fullName>
        <shortName evidence="6">IGPD</shortName>
        <ecNumber evidence="6 7">4.2.1.19</ecNumber>
    </recommendedName>
</protein>
<keyword evidence="4 6" id="KW-0368">Histidine biosynthesis</keyword>
<dbReference type="PANTHER" id="PTHR23133:SF2">
    <property type="entry name" value="IMIDAZOLEGLYCEROL-PHOSPHATE DEHYDRATASE"/>
    <property type="match status" value="1"/>
</dbReference>
<keyword evidence="6" id="KW-0963">Cytoplasm</keyword>
<dbReference type="PANTHER" id="PTHR23133">
    <property type="entry name" value="IMIDAZOLEGLYCEROL-PHOSPHATE DEHYDRATASE HIS7"/>
    <property type="match status" value="1"/>
</dbReference>
<dbReference type="NCBIfam" id="NF002109">
    <property type="entry name" value="PRK00951.1-5"/>
    <property type="match status" value="1"/>
</dbReference>
<dbReference type="CDD" id="cd07914">
    <property type="entry name" value="IGPD"/>
    <property type="match status" value="1"/>
</dbReference>
<dbReference type="Proteomes" id="UP000516349">
    <property type="component" value="Chromosome"/>
</dbReference>
<proteinExistence type="inferred from homology"/>
<evidence type="ECO:0000256" key="4">
    <source>
        <dbReference type="ARBA" id="ARBA00023102"/>
    </source>
</evidence>
<keyword evidence="5 6" id="KW-0456">Lyase</keyword>
<dbReference type="EMBL" id="CP060244">
    <property type="protein sequence ID" value="QNT79487.1"/>
    <property type="molecule type" value="Genomic_DNA"/>
</dbReference>
<dbReference type="RefSeq" id="WP_203413641.1">
    <property type="nucleotide sequence ID" value="NZ_CP060244.1"/>
</dbReference>
<dbReference type="SUPFAM" id="SSF54211">
    <property type="entry name" value="Ribosomal protein S5 domain 2-like"/>
    <property type="match status" value="2"/>
</dbReference>
<keyword evidence="9" id="KW-1185">Reference proteome</keyword>
<dbReference type="GO" id="GO:0005737">
    <property type="term" value="C:cytoplasm"/>
    <property type="evidence" value="ECO:0007669"/>
    <property type="project" value="UniProtKB-SubCell"/>
</dbReference>
<evidence type="ECO:0000256" key="1">
    <source>
        <dbReference type="ARBA" id="ARBA00005047"/>
    </source>
</evidence>
<dbReference type="GO" id="GO:0004424">
    <property type="term" value="F:imidazoleglycerol-phosphate dehydratase activity"/>
    <property type="evidence" value="ECO:0007669"/>
    <property type="project" value="UniProtKB-UniRule"/>
</dbReference>
<dbReference type="FunFam" id="3.30.230.40:FF:000003">
    <property type="entry name" value="Imidazoleglycerol-phosphate dehydratase HisB"/>
    <property type="match status" value="1"/>
</dbReference>
<dbReference type="Pfam" id="PF00475">
    <property type="entry name" value="IGPD"/>
    <property type="match status" value="1"/>
</dbReference>
<dbReference type="NCBIfam" id="NF002114">
    <property type="entry name" value="PRK00951.2-4"/>
    <property type="match status" value="1"/>
</dbReference>
<evidence type="ECO:0000313" key="8">
    <source>
        <dbReference type="EMBL" id="QNT79487.1"/>
    </source>
</evidence>
<dbReference type="InterPro" id="IPR020568">
    <property type="entry name" value="Ribosomal_Su5_D2-typ_SF"/>
</dbReference>
<keyword evidence="3 6" id="KW-0028">Amino-acid biosynthesis</keyword>
<evidence type="ECO:0000256" key="5">
    <source>
        <dbReference type="ARBA" id="ARBA00023239"/>
    </source>
</evidence>
<evidence type="ECO:0000256" key="3">
    <source>
        <dbReference type="ARBA" id="ARBA00022605"/>
    </source>
</evidence>